<keyword evidence="3" id="KW-1185">Reference proteome</keyword>
<sequence length="50" mass="5298">MTRTILAAAVLILAPLAASADCMREHQASMSCPQGHVWDKDAKSCVLQAS</sequence>
<accession>A0ABV3TI99</accession>
<evidence type="ECO:0000313" key="2">
    <source>
        <dbReference type="EMBL" id="MEX1660579.1"/>
    </source>
</evidence>
<evidence type="ECO:0000256" key="1">
    <source>
        <dbReference type="SAM" id="SignalP"/>
    </source>
</evidence>
<dbReference type="Proteomes" id="UP001557465">
    <property type="component" value="Unassembled WGS sequence"/>
</dbReference>
<feature type="chain" id="PRO_5045886579" evidence="1">
    <location>
        <begin position="21"/>
        <end position="50"/>
    </location>
</feature>
<dbReference type="EMBL" id="JBFRYC010000001">
    <property type="protein sequence ID" value="MEX1660579.1"/>
    <property type="molecule type" value="Genomic_DNA"/>
</dbReference>
<feature type="signal peptide" evidence="1">
    <location>
        <begin position="1"/>
        <end position="20"/>
    </location>
</feature>
<dbReference type="RefSeq" id="WP_295536690.1">
    <property type="nucleotide sequence ID" value="NZ_JBFRYC010000001.1"/>
</dbReference>
<evidence type="ECO:0000313" key="3">
    <source>
        <dbReference type="Proteomes" id="UP001557465"/>
    </source>
</evidence>
<keyword evidence="1" id="KW-0732">Signal</keyword>
<organism evidence="2 3">
    <name type="scientific">Thioclava arctica</name>
    <dbReference type="NCBI Taxonomy" id="3238301"/>
    <lineage>
        <taxon>Bacteria</taxon>
        <taxon>Pseudomonadati</taxon>
        <taxon>Pseudomonadota</taxon>
        <taxon>Alphaproteobacteria</taxon>
        <taxon>Rhodobacterales</taxon>
        <taxon>Paracoccaceae</taxon>
        <taxon>Thioclava</taxon>
    </lineage>
</organism>
<reference evidence="2 3" key="1">
    <citation type="journal article" date="2011" name="Int. J. Syst. Evol. Microbiol.">
        <title>Zhongshania antarctica gen. nov., sp. nov. and Zhongshania guokunii sp. nov., gammaproteobacteria respectively isolated from coastal attached (fast) ice and surface seawater of the Antarctic.</title>
        <authorList>
            <person name="Li H.J."/>
            <person name="Zhang X.Y."/>
            <person name="Chen C.X."/>
            <person name="Zhang Y.J."/>
            <person name="Gao Z.M."/>
            <person name="Yu Y."/>
            <person name="Chen X.L."/>
            <person name="Chen B."/>
            <person name="Zhang Y.Z."/>
        </authorList>
    </citation>
    <scope>NUCLEOTIDE SEQUENCE [LARGE SCALE GENOMIC DNA]</scope>
    <source>
        <strain evidence="2 3">15-R06ZXC-3</strain>
    </source>
</reference>
<keyword evidence="2" id="KW-0456">Lyase</keyword>
<gene>
    <name evidence="2" type="ORF">AB4874_02800</name>
</gene>
<name>A0ABV3TI99_9RHOB</name>
<protein>
    <submittedName>
        <fullName evidence="2">Adenylosuccinate lyase</fullName>
    </submittedName>
</protein>
<dbReference type="GO" id="GO:0016829">
    <property type="term" value="F:lyase activity"/>
    <property type="evidence" value="ECO:0007669"/>
    <property type="project" value="UniProtKB-KW"/>
</dbReference>
<comment type="caution">
    <text evidence="2">The sequence shown here is derived from an EMBL/GenBank/DDBJ whole genome shotgun (WGS) entry which is preliminary data.</text>
</comment>
<proteinExistence type="predicted"/>